<evidence type="ECO:0000313" key="2">
    <source>
        <dbReference type="Proteomes" id="UP000682733"/>
    </source>
</evidence>
<dbReference type="EMBL" id="CAJOBA010016419">
    <property type="protein sequence ID" value="CAF3891586.1"/>
    <property type="molecule type" value="Genomic_DNA"/>
</dbReference>
<evidence type="ECO:0000313" key="1">
    <source>
        <dbReference type="EMBL" id="CAF3891586.1"/>
    </source>
</evidence>
<reference evidence="1" key="1">
    <citation type="submission" date="2021-02" db="EMBL/GenBank/DDBJ databases">
        <authorList>
            <person name="Nowell W R."/>
        </authorList>
    </citation>
    <scope>NUCLEOTIDE SEQUENCE</scope>
</reference>
<sequence length="27" mass="3283">LPENAEDYMEYLKETDRLDECAQLYTE</sequence>
<name>A0A8S2L8R4_9BILA</name>
<gene>
    <name evidence="1" type="ORF">TMI583_LOCUS20359</name>
</gene>
<proteinExistence type="predicted"/>
<organism evidence="1 2">
    <name type="scientific">Didymodactylos carnosus</name>
    <dbReference type="NCBI Taxonomy" id="1234261"/>
    <lineage>
        <taxon>Eukaryota</taxon>
        <taxon>Metazoa</taxon>
        <taxon>Spiralia</taxon>
        <taxon>Gnathifera</taxon>
        <taxon>Rotifera</taxon>
        <taxon>Eurotatoria</taxon>
        <taxon>Bdelloidea</taxon>
        <taxon>Philodinida</taxon>
        <taxon>Philodinidae</taxon>
        <taxon>Didymodactylos</taxon>
    </lineage>
</organism>
<protein>
    <submittedName>
        <fullName evidence="1">Uncharacterized protein</fullName>
    </submittedName>
</protein>
<dbReference type="AlphaFoldDB" id="A0A8S2L8R4"/>
<feature type="non-terminal residue" evidence="1">
    <location>
        <position position="1"/>
    </location>
</feature>
<dbReference type="Proteomes" id="UP000682733">
    <property type="component" value="Unassembled WGS sequence"/>
</dbReference>
<accession>A0A8S2L8R4</accession>
<feature type="non-terminal residue" evidence="1">
    <location>
        <position position="27"/>
    </location>
</feature>
<comment type="caution">
    <text evidence="1">The sequence shown here is derived from an EMBL/GenBank/DDBJ whole genome shotgun (WGS) entry which is preliminary data.</text>
</comment>